<reference evidence="7" key="1">
    <citation type="journal article" date="2019" name="Toxins">
        <title>Detection of Abrin-Like and Prepropulchellin-Like Toxin Genes and Transcripts Using Whole Genome Sequencing and Full-Length Transcript Sequencing of Abrus precatorius.</title>
        <authorList>
            <person name="Hovde B.T."/>
            <person name="Daligault H.E."/>
            <person name="Hanschen E.R."/>
            <person name="Kunde Y.A."/>
            <person name="Johnson M.B."/>
            <person name="Starkenburg S.R."/>
            <person name="Johnson S.L."/>
        </authorList>
    </citation>
    <scope>NUCLEOTIDE SEQUENCE [LARGE SCALE GENOMIC DNA]</scope>
</reference>
<dbReference type="PANTHER" id="PTHR31234">
    <property type="entry name" value="LATE EMBRYOGENESIS ABUNDANT (LEA) HYDROXYPROLINE-RICH GLYCOPROTEIN FAMILY"/>
    <property type="match status" value="1"/>
</dbReference>
<dbReference type="InterPro" id="IPR004864">
    <property type="entry name" value="LEA_2"/>
</dbReference>
<evidence type="ECO:0000313" key="8">
    <source>
        <dbReference type="RefSeq" id="XP_027348410.1"/>
    </source>
</evidence>
<dbReference type="Pfam" id="PF03168">
    <property type="entry name" value="LEA_2"/>
    <property type="match status" value="1"/>
</dbReference>
<evidence type="ECO:0000256" key="5">
    <source>
        <dbReference type="SAM" id="Phobius"/>
    </source>
</evidence>
<dbReference type="GO" id="GO:0098542">
    <property type="term" value="P:defense response to other organism"/>
    <property type="evidence" value="ECO:0007669"/>
    <property type="project" value="InterPro"/>
</dbReference>
<dbReference type="KEGG" id="aprc:113859962"/>
<protein>
    <submittedName>
        <fullName evidence="8">Uncharacterized protein LOC113859962</fullName>
    </submittedName>
</protein>
<accession>A0A8B8KX14</accession>
<dbReference type="AlphaFoldDB" id="A0A8B8KX14"/>
<reference evidence="8" key="2">
    <citation type="submission" date="2025-08" db="UniProtKB">
        <authorList>
            <consortium name="RefSeq"/>
        </authorList>
    </citation>
    <scope>IDENTIFICATION</scope>
    <source>
        <tissue evidence="8">Young leaves</tissue>
    </source>
</reference>
<evidence type="ECO:0000256" key="1">
    <source>
        <dbReference type="ARBA" id="ARBA00004167"/>
    </source>
</evidence>
<evidence type="ECO:0000256" key="4">
    <source>
        <dbReference type="ARBA" id="ARBA00023136"/>
    </source>
</evidence>
<dbReference type="RefSeq" id="XP_027348410.1">
    <property type="nucleotide sequence ID" value="XM_027492609.1"/>
</dbReference>
<keyword evidence="4 5" id="KW-0472">Membrane</keyword>
<name>A0A8B8KX14_ABRPR</name>
<evidence type="ECO:0000313" key="7">
    <source>
        <dbReference type="Proteomes" id="UP000694853"/>
    </source>
</evidence>
<sequence>MTTRGNNSHSVLEQPQPTTTGLYHATPRSSSTCKACCCCIFLFFSFIALLALAALLVIVLAVKPKKPYLDLHQVGLQYIAMRPNPNDPASANLYLIIRLALAVVNPNRVRISYGDCRFRLMFRGVPLGRASLAAFWQHAHSVREVVATVAVDGVNLSQPDSGDFTRDALLNDRVELRVFAHVPAKIRLFNLDSPPLHVSVNCVIVVSPRKQSLTYKQCGFEGLNV</sequence>
<keyword evidence="3 5" id="KW-1133">Transmembrane helix</keyword>
<keyword evidence="2 5" id="KW-0812">Transmembrane</keyword>
<feature type="domain" description="Late embryogenesis abundant protein LEA-2 subgroup" evidence="6">
    <location>
        <begin position="101"/>
        <end position="202"/>
    </location>
</feature>
<proteinExistence type="predicted"/>
<dbReference type="Proteomes" id="UP000694853">
    <property type="component" value="Unplaced"/>
</dbReference>
<feature type="transmembrane region" description="Helical" evidence="5">
    <location>
        <begin position="40"/>
        <end position="62"/>
    </location>
</feature>
<comment type="subcellular location">
    <subcellularLocation>
        <location evidence="1">Membrane</location>
        <topology evidence="1">Single-pass membrane protein</topology>
    </subcellularLocation>
</comment>
<dbReference type="OrthoDB" id="1431913at2759"/>
<dbReference type="GeneID" id="113859962"/>
<evidence type="ECO:0000256" key="3">
    <source>
        <dbReference type="ARBA" id="ARBA00022989"/>
    </source>
</evidence>
<evidence type="ECO:0000256" key="2">
    <source>
        <dbReference type="ARBA" id="ARBA00022692"/>
    </source>
</evidence>
<organism evidence="7 8">
    <name type="scientific">Abrus precatorius</name>
    <name type="common">Indian licorice</name>
    <name type="synonym">Glycine abrus</name>
    <dbReference type="NCBI Taxonomy" id="3816"/>
    <lineage>
        <taxon>Eukaryota</taxon>
        <taxon>Viridiplantae</taxon>
        <taxon>Streptophyta</taxon>
        <taxon>Embryophyta</taxon>
        <taxon>Tracheophyta</taxon>
        <taxon>Spermatophyta</taxon>
        <taxon>Magnoliopsida</taxon>
        <taxon>eudicotyledons</taxon>
        <taxon>Gunneridae</taxon>
        <taxon>Pentapetalae</taxon>
        <taxon>rosids</taxon>
        <taxon>fabids</taxon>
        <taxon>Fabales</taxon>
        <taxon>Fabaceae</taxon>
        <taxon>Papilionoideae</taxon>
        <taxon>50 kb inversion clade</taxon>
        <taxon>NPAAA clade</taxon>
        <taxon>indigoferoid/millettioid clade</taxon>
        <taxon>Abreae</taxon>
        <taxon>Abrus</taxon>
    </lineage>
</organism>
<gene>
    <name evidence="8" type="primary">LOC113859962</name>
</gene>
<dbReference type="PANTHER" id="PTHR31234:SF8">
    <property type="entry name" value="EXPRESSED PROTEIN"/>
    <property type="match status" value="1"/>
</dbReference>
<dbReference type="GO" id="GO:0005886">
    <property type="term" value="C:plasma membrane"/>
    <property type="evidence" value="ECO:0007669"/>
    <property type="project" value="TreeGrafter"/>
</dbReference>
<evidence type="ECO:0000259" key="6">
    <source>
        <dbReference type="Pfam" id="PF03168"/>
    </source>
</evidence>
<keyword evidence="7" id="KW-1185">Reference proteome</keyword>
<dbReference type="InterPro" id="IPR044839">
    <property type="entry name" value="NDR1-like"/>
</dbReference>
<dbReference type="SUPFAM" id="SSF117070">
    <property type="entry name" value="LEA14-like"/>
    <property type="match status" value="1"/>
</dbReference>